<gene>
    <name evidence="3" type="ORF">EDD57_12813</name>
</gene>
<dbReference type="OrthoDB" id="71172at2"/>
<sequence>MELLIGILLFMFIMVTIIVNVVVRNNKKKAKNMGLHVLPDLGLQKNEEPFRAEMKKLVEHVEQSIPEYYASQVRERVIREYQISQDDFQNRWFEWKRYLAMVSILPYVPMYSRDVDVIWHEMLMFTKDYEQFSKKLLGSILHHQPHGPEEQKLVPDDRAWFDLIFHLLFKPTKYTNYTWGKFLKHPVSVQVIHDFRTLSTEKLQERYFNTHSASHFPVIENIQMLLIEQVKQKLEKLDQFYVTHGSSVKTFKKHHNVKASDYILVGFLFLSAYHYDSFLAQYALLNAQSSSYSGNYIFDSSDSDSGSNDSGSGDSGSSDSGSSDSGGSSCGGSSGGSSCGGGGGGCGGGGCGGGS</sequence>
<keyword evidence="2" id="KW-0812">Transmembrane</keyword>
<name>A0A4R2RT57_9BACL</name>
<feature type="region of interest" description="Disordered" evidence="1">
    <location>
        <begin position="303"/>
        <end position="355"/>
    </location>
</feature>
<accession>A0A4R2RT57</accession>
<organism evidence="3 4">
    <name type="scientific">Baia soyae</name>
    <dbReference type="NCBI Taxonomy" id="1544746"/>
    <lineage>
        <taxon>Bacteria</taxon>
        <taxon>Bacillati</taxon>
        <taxon>Bacillota</taxon>
        <taxon>Bacilli</taxon>
        <taxon>Bacillales</taxon>
        <taxon>Thermoactinomycetaceae</taxon>
        <taxon>Baia</taxon>
    </lineage>
</organism>
<evidence type="ECO:0000256" key="1">
    <source>
        <dbReference type="SAM" id="MobiDB-lite"/>
    </source>
</evidence>
<evidence type="ECO:0000313" key="4">
    <source>
        <dbReference type="Proteomes" id="UP000294746"/>
    </source>
</evidence>
<dbReference type="Proteomes" id="UP000294746">
    <property type="component" value="Unassembled WGS sequence"/>
</dbReference>
<evidence type="ECO:0000313" key="3">
    <source>
        <dbReference type="EMBL" id="TCP66059.1"/>
    </source>
</evidence>
<feature type="compositionally biased region" description="Low complexity" evidence="1">
    <location>
        <begin position="303"/>
        <end position="327"/>
    </location>
</feature>
<dbReference type="RefSeq" id="WP_131849202.1">
    <property type="nucleotide sequence ID" value="NZ_SLXV01000028.1"/>
</dbReference>
<reference evidence="3 4" key="1">
    <citation type="submission" date="2019-03" db="EMBL/GenBank/DDBJ databases">
        <title>Genomic Encyclopedia of Type Strains, Phase IV (KMG-IV): sequencing the most valuable type-strain genomes for metagenomic binning, comparative biology and taxonomic classification.</title>
        <authorList>
            <person name="Goeker M."/>
        </authorList>
    </citation>
    <scope>NUCLEOTIDE SEQUENCE [LARGE SCALE GENOMIC DNA]</scope>
    <source>
        <strain evidence="3 4">DSM 46831</strain>
    </source>
</reference>
<protein>
    <submittedName>
        <fullName evidence="3">Uncharacterized protein</fullName>
    </submittedName>
</protein>
<feature type="transmembrane region" description="Helical" evidence="2">
    <location>
        <begin position="6"/>
        <end position="23"/>
    </location>
</feature>
<feature type="compositionally biased region" description="Gly residues" evidence="1">
    <location>
        <begin position="328"/>
        <end position="355"/>
    </location>
</feature>
<comment type="caution">
    <text evidence="3">The sequence shown here is derived from an EMBL/GenBank/DDBJ whole genome shotgun (WGS) entry which is preliminary data.</text>
</comment>
<keyword evidence="2" id="KW-0472">Membrane</keyword>
<evidence type="ECO:0000256" key="2">
    <source>
        <dbReference type="SAM" id="Phobius"/>
    </source>
</evidence>
<keyword evidence="2" id="KW-1133">Transmembrane helix</keyword>
<proteinExistence type="predicted"/>
<dbReference type="EMBL" id="SLXV01000028">
    <property type="protein sequence ID" value="TCP66059.1"/>
    <property type="molecule type" value="Genomic_DNA"/>
</dbReference>
<dbReference type="AlphaFoldDB" id="A0A4R2RT57"/>
<keyword evidence="4" id="KW-1185">Reference proteome</keyword>